<feature type="non-terminal residue" evidence="1">
    <location>
        <position position="95"/>
    </location>
</feature>
<gene>
    <name evidence="1" type="ORF">HMI49_24620</name>
</gene>
<comment type="caution">
    <text evidence="1">The sequence shown here is derived from an EMBL/GenBank/DDBJ whole genome shotgun (WGS) entry which is preliminary data.</text>
</comment>
<name>A0A7Y4NT12_9BACT</name>
<organism evidence="1 2">
    <name type="scientific">Corallococcus exercitus</name>
    <dbReference type="NCBI Taxonomy" id="2316736"/>
    <lineage>
        <taxon>Bacteria</taxon>
        <taxon>Pseudomonadati</taxon>
        <taxon>Myxococcota</taxon>
        <taxon>Myxococcia</taxon>
        <taxon>Myxococcales</taxon>
        <taxon>Cystobacterineae</taxon>
        <taxon>Myxococcaceae</taxon>
        <taxon>Corallococcus</taxon>
    </lineage>
</organism>
<keyword evidence="2" id="KW-1185">Reference proteome</keyword>
<dbReference type="Proteomes" id="UP000563426">
    <property type="component" value="Unassembled WGS sequence"/>
</dbReference>
<accession>A0A7Y4NT12</accession>
<evidence type="ECO:0000313" key="1">
    <source>
        <dbReference type="EMBL" id="NOK36395.1"/>
    </source>
</evidence>
<dbReference type="EMBL" id="JABFJV010000160">
    <property type="protein sequence ID" value="NOK36395.1"/>
    <property type="molecule type" value="Genomic_DNA"/>
</dbReference>
<proteinExistence type="predicted"/>
<protein>
    <submittedName>
        <fullName evidence="1">CHAT domain-containing protein</fullName>
    </submittedName>
</protein>
<sequence>MCFFRDAQGLQGRDEARRRVQGLIARHPDRPWLTLVLGHLELLSEPALAEASYRRAALAFRSQGDAEGEVLAGINLRSVLGMRGQTEEAHQWVLR</sequence>
<reference evidence="1 2" key="1">
    <citation type="submission" date="2020-05" db="EMBL/GenBank/DDBJ databases">
        <authorList>
            <person name="Whitworth D."/>
        </authorList>
    </citation>
    <scope>NUCLEOTIDE SEQUENCE [LARGE SCALE GENOMIC DNA]</scope>
    <source>
        <strain evidence="1 2">AB043B</strain>
    </source>
</reference>
<dbReference type="AlphaFoldDB" id="A0A7Y4NT12"/>
<evidence type="ECO:0000313" key="2">
    <source>
        <dbReference type="Proteomes" id="UP000563426"/>
    </source>
</evidence>